<keyword evidence="4" id="KW-0479">Metal-binding</keyword>
<comment type="catalytic activity">
    <reaction evidence="14">
        <text>malonyl-CoA + H2O = malonyl-4'-phosphopantetheine + adenosine 3',5'-bisphosphate + 2 H(+)</text>
        <dbReference type="Rhea" id="RHEA:67468"/>
        <dbReference type="ChEBI" id="CHEBI:15377"/>
        <dbReference type="ChEBI" id="CHEBI:15378"/>
        <dbReference type="ChEBI" id="CHEBI:57384"/>
        <dbReference type="ChEBI" id="CHEBI:58343"/>
        <dbReference type="ChEBI" id="CHEBI:172363"/>
    </reaction>
    <physiologicalReaction direction="left-to-right" evidence="14">
        <dbReference type="Rhea" id="RHEA:67469"/>
    </physiologicalReaction>
</comment>
<reference evidence="32" key="1">
    <citation type="submission" date="2023-05" db="EMBL/GenBank/DDBJ databases">
        <authorList>
            <person name="Stuckert A."/>
        </authorList>
    </citation>
    <scope>NUCLEOTIDE SEQUENCE</scope>
</reference>
<evidence type="ECO:0000256" key="21">
    <source>
        <dbReference type="ARBA" id="ARBA00047757"/>
    </source>
</evidence>
<dbReference type="CDD" id="cd18870">
    <property type="entry name" value="NUDIX_AcylCoAdiphos_Nudt19"/>
    <property type="match status" value="1"/>
</dbReference>
<evidence type="ECO:0000256" key="26">
    <source>
        <dbReference type="ARBA" id="ARBA00048828"/>
    </source>
</evidence>
<feature type="domain" description="Nudix hydrolase" evidence="31">
    <location>
        <begin position="7"/>
        <end position="264"/>
    </location>
</feature>
<proteinExistence type="inferred from homology"/>
<evidence type="ECO:0000256" key="17">
    <source>
        <dbReference type="ARBA" id="ARBA00047511"/>
    </source>
</evidence>
<keyword evidence="33" id="KW-1185">Reference proteome</keyword>
<evidence type="ECO:0000256" key="22">
    <source>
        <dbReference type="ARBA" id="ARBA00048360"/>
    </source>
</evidence>
<dbReference type="EC" id="3.6.1.77" evidence="11"/>
<accession>A0ABN9CLC1</accession>
<evidence type="ECO:0000256" key="9">
    <source>
        <dbReference type="ARBA" id="ARBA00031193"/>
    </source>
</evidence>
<evidence type="ECO:0000256" key="29">
    <source>
        <dbReference type="ARBA" id="ARBA00049284"/>
    </source>
</evidence>
<dbReference type="SUPFAM" id="SSF55811">
    <property type="entry name" value="Nudix"/>
    <property type="match status" value="1"/>
</dbReference>
<evidence type="ECO:0000256" key="15">
    <source>
        <dbReference type="ARBA" id="ARBA00047403"/>
    </source>
</evidence>
<keyword evidence="6" id="KW-0460">Magnesium</keyword>
<comment type="catalytic activity">
    <reaction evidence="18">
        <text>4,8-dimethylnonanoyl-CoA + H2O = S-(4,8-dimethylnonanoyl)-4'-phosphopantetheine + adenosine 3',5'-bisphosphate + 2 H(+)</text>
        <dbReference type="Rhea" id="RHEA:67524"/>
        <dbReference type="ChEBI" id="CHEBI:15377"/>
        <dbReference type="ChEBI" id="CHEBI:15378"/>
        <dbReference type="ChEBI" id="CHEBI:58343"/>
        <dbReference type="ChEBI" id="CHEBI:77061"/>
        <dbReference type="ChEBI" id="CHEBI:172385"/>
    </reaction>
    <physiologicalReaction direction="left-to-right" evidence="18">
        <dbReference type="Rhea" id="RHEA:67525"/>
    </physiologicalReaction>
</comment>
<evidence type="ECO:0000256" key="28">
    <source>
        <dbReference type="ARBA" id="ARBA00048961"/>
    </source>
</evidence>
<dbReference type="Proteomes" id="UP001162483">
    <property type="component" value="Unassembled WGS sequence"/>
</dbReference>
<evidence type="ECO:0000256" key="12">
    <source>
        <dbReference type="ARBA" id="ARBA00045809"/>
    </source>
</evidence>
<comment type="caution">
    <text evidence="32">The sequence shown here is derived from an EMBL/GenBank/DDBJ whole genome shotgun (WGS) entry which is preliminary data.</text>
</comment>
<evidence type="ECO:0000256" key="1">
    <source>
        <dbReference type="ARBA" id="ARBA00001936"/>
    </source>
</evidence>
<dbReference type="PANTHER" id="PTHR12318">
    <property type="entry name" value="TESTOSTERONE-REGULATED PROTEIN RP2"/>
    <property type="match status" value="1"/>
</dbReference>
<keyword evidence="5" id="KW-0378">Hydrolase</keyword>
<evidence type="ECO:0000256" key="5">
    <source>
        <dbReference type="ARBA" id="ARBA00022801"/>
    </source>
</evidence>
<comment type="function">
    <text evidence="12">Fatty acyl-coenzyme A (CoA) diphosphatase that hydrolyzes fatty acyl-CoA to yield acyl-4'-phosphopantetheine and adenosine 3',5'-bisphosphate. Mediates the hydrolysis of a wide range of CoA esters, including choloyl-CoA and branched-chain fatty-acyl-CoA esters and at low substrate concentrations medium and long-chain fatty-acyl-CoA esters are the primary substrates. Highest activity seen with medium-chain acyl-CoA esters and higher rates of activity seen with the unsaturated acyl-CoA esters compared with the saturated esters. Exhibits decapping activity towards dpCoA-capped RNAs in vitro.</text>
</comment>
<dbReference type="InterPro" id="IPR039121">
    <property type="entry name" value="NUDT19"/>
</dbReference>
<evidence type="ECO:0000256" key="30">
    <source>
        <dbReference type="ARBA" id="ARBA00049403"/>
    </source>
</evidence>
<comment type="catalytic activity">
    <reaction evidence="28">
        <text>choloyl-CoA + H2O = S-choloyl-4'-phosphopantetheine + adenosine 3',5'-bisphosphate + 2 H(+)</text>
        <dbReference type="Rhea" id="RHEA:50036"/>
        <dbReference type="ChEBI" id="CHEBI:15377"/>
        <dbReference type="ChEBI" id="CHEBI:15378"/>
        <dbReference type="ChEBI" id="CHEBI:57373"/>
        <dbReference type="ChEBI" id="CHEBI:58343"/>
        <dbReference type="ChEBI" id="CHEBI:132020"/>
    </reaction>
    <physiologicalReaction direction="left-to-right" evidence="28">
        <dbReference type="Rhea" id="RHEA:50037"/>
    </physiologicalReaction>
</comment>
<comment type="similarity">
    <text evidence="3">Belongs to the Nudix hydrolase family.</text>
</comment>
<comment type="catalytic activity">
    <reaction evidence="25">
        <text>a 5'-end CoA-ribonucleoside in mRNA + H2O = a 5'-end phospho-adenosine-phospho-ribonucleoside in mRNA + (R)-4'-phosphopantetheine + 2 H(+)</text>
        <dbReference type="Rhea" id="RHEA:67592"/>
        <dbReference type="Rhea" id="RHEA-COMP:15719"/>
        <dbReference type="Rhea" id="RHEA-COMP:17276"/>
        <dbReference type="ChEBI" id="CHEBI:15377"/>
        <dbReference type="ChEBI" id="CHEBI:15378"/>
        <dbReference type="ChEBI" id="CHEBI:61723"/>
        <dbReference type="ChEBI" id="CHEBI:144051"/>
        <dbReference type="ChEBI" id="CHEBI:172371"/>
    </reaction>
    <physiologicalReaction direction="left-to-right" evidence="25">
        <dbReference type="Rhea" id="RHEA:67593"/>
    </physiologicalReaction>
</comment>
<comment type="catalytic activity">
    <reaction evidence="19">
        <text>propanoyl-CoA + H2O = propanoyl-4'-phosphopantetheine + adenosine 3',5'-bisphosphate + 2 H(+)</text>
        <dbReference type="Rhea" id="RHEA:67464"/>
        <dbReference type="ChEBI" id="CHEBI:15377"/>
        <dbReference type="ChEBI" id="CHEBI:15378"/>
        <dbReference type="ChEBI" id="CHEBI:57392"/>
        <dbReference type="ChEBI" id="CHEBI:58343"/>
        <dbReference type="ChEBI" id="CHEBI:172362"/>
    </reaction>
    <physiologicalReaction direction="left-to-right" evidence="19">
        <dbReference type="Rhea" id="RHEA:67465"/>
    </physiologicalReaction>
</comment>
<evidence type="ECO:0000256" key="6">
    <source>
        <dbReference type="ARBA" id="ARBA00022842"/>
    </source>
</evidence>
<evidence type="ECO:0000256" key="10">
    <source>
        <dbReference type="ARBA" id="ARBA00044908"/>
    </source>
</evidence>
<comment type="catalytic activity">
    <reaction evidence="22">
        <text>(9Z,12Z,15Z)-octadecatrienoyl-CoA + H2O = S-(9Z,12Z,15Z-octadecatrienoyl)-4'-phosphopantetheine + adenosine 3',5'-bisphosphate + 2 H(+)</text>
        <dbReference type="Rhea" id="RHEA:67532"/>
        <dbReference type="ChEBI" id="CHEBI:15377"/>
        <dbReference type="ChEBI" id="CHEBI:15378"/>
        <dbReference type="ChEBI" id="CHEBI:58343"/>
        <dbReference type="ChEBI" id="CHEBI:74034"/>
        <dbReference type="ChEBI" id="CHEBI:172386"/>
    </reaction>
    <physiologicalReaction direction="left-to-right" evidence="22">
        <dbReference type="Rhea" id="RHEA:67533"/>
    </physiologicalReaction>
</comment>
<keyword evidence="7" id="KW-0464">Manganese</keyword>
<evidence type="ECO:0000256" key="18">
    <source>
        <dbReference type="ARBA" id="ARBA00047584"/>
    </source>
</evidence>
<comment type="catalytic activity">
    <reaction evidence="13">
        <text>octanoyl-CoA + H2O = S-octanoyl-4'-phosphopantetheine + adenosine 3',5'-bisphosphate + 2 H(+)</text>
        <dbReference type="Rhea" id="RHEA:50016"/>
        <dbReference type="ChEBI" id="CHEBI:15377"/>
        <dbReference type="ChEBI" id="CHEBI:15378"/>
        <dbReference type="ChEBI" id="CHEBI:57386"/>
        <dbReference type="ChEBI" id="CHEBI:58343"/>
        <dbReference type="ChEBI" id="CHEBI:132013"/>
    </reaction>
    <physiologicalReaction direction="left-to-right" evidence="13">
        <dbReference type="Rhea" id="RHEA:50017"/>
    </physiologicalReaction>
</comment>
<evidence type="ECO:0000259" key="31">
    <source>
        <dbReference type="PROSITE" id="PS51462"/>
    </source>
</evidence>
<comment type="catalytic activity">
    <reaction evidence="10">
        <text>CoA + H2O = (R)-4'-phosphopantetheine + adenosine 3',5'-bisphosphate + 2 H(+)</text>
        <dbReference type="Rhea" id="RHEA:64988"/>
        <dbReference type="ChEBI" id="CHEBI:15377"/>
        <dbReference type="ChEBI" id="CHEBI:15378"/>
        <dbReference type="ChEBI" id="CHEBI:57287"/>
        <dbReference type="ChEBI" id="CHEBI:58343"/>
        <dbReference type="ChEBI" id="CHEBI:61723"/>
        <dbReference type="EC" id="3.6.1.77"/>
    </reaction>
    <physiologicalReaction direction="left-to-right" evidence="10">
        <dbReference type="Rhea" id="RHEA:64989"/>
    </physiologicalReaction>
</comment>
<organism evidence="32 33">
    <name type="scientific">Staurois parvus</name>
    <dbReference type="NCBI Taxonomy" id="386267"/>
    <lineage>
        <taxon>Eukaryota</taxon>
        <taxon>Metazoa</taxon>
        <taxon>Chordata</taxon>
        <taxon>Craniata</taxon>
        <taxon>Vertebrata</taxon>
        <taxon>Euteleostomi</taxon>
        <taxon>Amphibia</taxon>
        <taxon>Batrachia</taxon>
        <taxon>Anura</taxon>
        <taxon>Neobatrachia</taxon>
        <taxon>Ranoidea</taxon>
        <taxon>Ranidae</taxon>
        <taxon>Staurois</taxon>
    </lineage>
</organism>
<dbReference type="InterPro" id="IPR000086">
    <property type="entry name" value="NUDIX_hydrolase_dom"/>
</dbReference>
<comment type="cofactor">
    <cofactor evidence="1">
        <name>Mn(2+)</name>
        <dbReference type="ChEBI" id="CHEBI:29035"/>
    </cofactor>
</comment>
<dbReference type="InterPro" id="IPR015797">
    <property type="entry name" value="NUDIX_hydrolase-like_dom_sf"/>
</dbReference>
<protein>
    <recommendedName>
        <fullName evidence="8">Acyl-coenzyme A diphosphatase NUDT19</fullName>
        <ecNumber evidence="11">3.6.1.77</ecNumber>
    </recommendedName>
    <alternativeName>
        <fullName evidence="9">Nucleoside diphosphate-linked moiety X motif 19</fullName>
    </alternativeName>
</protein>
<comment type="catalytic activity">
    <reaction evidence="27">
        <text>an acyl-CoA + H2O = an acyl-4'-phosphopantetheine + adenosine 3',5'-bisphosphate + 2 H(+)</text>
        <dbReference type="Rhea" id="RHEA:50044"/>
        <dbReference type="ChEBI" id="CHEBI:15377"/>
        <dbReference type="ChEBI" id="CHEBI:15378"/>
        <dbReference type="ChEBI" id="CHEBI:58342"/>
        <dbReference type="ChEBI" id="CHEBI:58343"/>
        <dbReference type="ChEBI" id="CHEBI:132023"/>
    </reaction>
    <physiologicalReaction direction="left-to-right" evidence="27">
        <dbReference type="Rhea" id="RHEA:50045"/>
    </physiologicalReaction>
</comment>
<evidence type="ECO:0000256" key="8">
    <source>
        <dbReference type="ARBA" id="ARBA00026208"/>
    </source>
</evidence>
<comment type="catalytic activity">
    <reaction evidence="24">
        <text>succinyl-CoA + H2O = succinyl-4'-phosphopantetheine + adenosine 3',5'-bisphosphate + 2 H(+)</text>
        <dbReference type="Rhea" id="RHEA:67472"/>
        <dbReference type="ChEBI" id="CHEBI:15377"/>
        <dbReference type="ChEBI" id="CHEBI:15378"/>
        <dbReference type="ChEBI" id="CHEBI:57292"/>
        <dbReference type="ChEBI" id="CHEBI:58343"/>
        <dbReference type="ChEBI" id="CHEBI:172364"/>
    </reaction>
    <physiologicalReaction direction="left-to-right" evidence="24">
        <dbReference type="Rhea" id="RHEA:67473"/>
    </physiologicalReaction>
</comment>
<evidence type="ECO:0000256" key="16">
    <source>
        <dbReference type="ARBA" id="ARBA00047466"/>
    </source>
</evidence>
<comment type="catalytic activity">
    <reaction evidence="21">
        <text>dodecanoyl-CoA + H2O = S-dodecanoyl-4'-phosphopantetheine + adenosine 3',5'-bisphosphate + 2 H(+)</text>
        <dbReference type="Rhea" id="RHEA:50024"/>
        <dbReference type="ChEBI" id="CHEBI:15377"/>
        <dbReference type="ChEBI" id="CHEBI:15378"/>
        <dbReference type="ChEBI" id="CHEBI:57375"/>
        <dbReference type="ChEBI" id="CHEBI:58343"/>
        <dbReference type="ChEBI" id="CHEBI:132015"/>
    </reaction>
    <physiologicalReaction direction="left-to-right" evidence="21">
        <dbReference type="Rhea" id="RHEA:50025"/>
    </physiologicalReaction>
</comment>
<comment type="catalytic activity">
    <reaction evidence="17">
        <text>(6Z)-octenoyl-CoA + H2O = S-(6Z-octenoyl)-4'-phosphopantetheine + adenosine 3',5'-bisphosphate + 2 H(+)</text>
        <dbReference type="Rhea" id="RHEA:67528"/>
        <dbReference type="ChEBI" id="CHEBI:15377"/>
        <dbReference type="ChEBI" id="CHEBI:15378"/>
        <dbReference type="ChEBI" id="CHEBI:58343"/>
        <dbReference type="ChEBI" id="CHEBI:172383"/>
        <dbReference type="ChEBI" id="CHEBI:172384"/>
    </reaction>
    <physiologicalReaction direction="left-to-right" evidence="17">
        <dbReference type="Rhea" id="RHEA:67529"/>
    </physiologicalReaction>
</comment>
<evidence type="ECO:0000256" key="11">
    <source>
        <dbReference type="ARBA" id="ARBA00044967"/>
    </source>
</evidence>
<evidence type="ECO:0000256" key="13">
    <source>
        <dbReference type="ARBA" id="ARBA00047289"/>
    </source>
</evidence>
<evidence type="ECO:0000256" key="19">
    <source>
        <dbReference type="ARBA" id="ARBA00047666"/>
    </source>
</evidence>
<dbReference type="EMBL" id="CATNWA010010990">
    <property type="protein sequence ID" value="CAI9560950.1"/>
    <property type="molecule type" value="Genomic_DNA"/>
</dbReference>
<name>A0ABN9CLC1_9NEOB</name>
<evidence type="ECO:0000256" key="3">
    <source>
        <dbReference type="ARBA" id="ARBA00005582"/>
    </source>
</evidence>
<evidence type="ECO:0000256" key="27">
    <source>
        <dbReference type="ARBA" id="ARBA00048882"/>
    </source>
</evidence>
<evidence type="ECO:0000256" key="20">
    <source>
        <dbReference type="ARBA" id="ARBA00047708"/>
    </source>
</evidence>
<evidence type="ECO:0000256" key="14">
    <source>
        <dbReference type="ARBA" id="ARBA00047369"/>
    </source>
</evidence>
<evidence type="ECO:0000256" key="24">
    <source>
        <dbReference type="ARBA" id="ARBA00048624"/>
    </source>
</evidence>
<comment type="catalytic activity">
    <reaction evidence="23">
        <text>(9Z)-tetradecenoyl-CoA + H2O = S-(9Z-tetradecenoyl)-4'-phosphopantetheine + adenosine 3',5'-bisphosphate + 2 H(+)</text>
        <dbReference type="Rhea" id="RHEA:67544"/>
        <dbReference type="ChEBI" id="CHEBI:15377"/>
        <dbReference type="ChEBI" id="CHEBI:15378"/>
        <dbReference type="ChEBI" id="CHEBI:58343"/>
        <dbReference type="ChEBI" id="CHEBI:65060"/>
        <dbReference type="ChEBI" id="CHEBI:172389"/>
    </reaction>
    <physiologicalReaction direction="left-to-right" evidence="23">
        <dbReference type="Rhea" id="RHEA:67545"/>
    </physiologicalReaction>
</comment>
<dbReference type="PANTHER" id="PTHR12318:SF0">
    <property type="entry name" value="ACYL-COENZYME A DIPHOSPHATASE NUDT19"/>
    <property type="match status" value="1"/>
</dbReference>
<comment type="catalytic activity">
    <reaction evidence="29">
        <text>butanoyl-CoA + H2O = S-butanoyl-4'-phosphopantetheine + adenosine 3',5'-bisphosphate + 2 H(+)</text>
        <dbReference type="Rhea" id="RHEA:49976"/>
        <dbReference type="ChEBI" id="CHEBI:15377"/>
        <dbReference type="ChEBI" id="CHEBI:15378"/>
        <dbReference type="ChEBI" id="CHEBI:57371"/>
        <dbReference type="ChEBI" id="CHEBI:58343"/>
        <dbReference type="ChEBI" id="CHEBI:132011"/>
    </reaction>
    <physiologicalReaction direction="left-to-right" evidence="29">
        <dbReference type="Rhea" id="RHEA:49977"/>
    </physiologicalReaction>
</comment>
<comment type="cofactor">
    <cofactor evidence="2">
        <name>Mg(2+)</name>
        <dbReference type="ChEBI" id="CHEBI:18420"/>
    </cofactor>
</comment>
<gene>
    <name evidence="32" type="ORF">SPARVUS_LOCUS5360165</name>
</gene>
<evidence type="ECO:0000313" key="33">
    <source>
        <dbReference type="Proteomes" id="UP001162483"/>
    </source>
</evidence>
<evidence type="ECO:0000313" key="32">
    <source>
        <dbReference type="EMBL" id="CAI9560950.1"/>
    </source>
</evidence>
<evidence type="ECO:0000256" key="7">
    <source>
        <dbReference type="ARBA" id="ARBA00023211"/>
    </source>
</evidence>
<comment type="catalytic activity">
    <reaction evidence="30">
        <text>(9Z)-hexadecenoyl-CoA + H2O = S-(9Z-hexadecenoyl)-4'-phosphopantetheine + adenosine 3',5'-bisphosphate + 2 H(+)</text>
        <dbReference type="Rhea" id="RHEA:67540"/>
        <dbReference type="ChEBI" id="CHEBI:15377"/>
        <dbReference type="ChEBI" id="CHEBI:15378"/>
        <dbReference type="ChEBI" id="CHEBI:58343"/>
        <dbReference type="ChEBI" id="CHEBI:61540"/>
        <dbReference type="ChEBI" id="CHEBI:172388"/>
    </reaction>
    <physiologicalReaction direction="left-to-right" evidence="30">
        <dbReference type="Rhea" id="RHEA:67541"/>
    </physiologicalReaction>
</comment>
<evidence type="ECO:0000256" key="4">
    <source>
        <dbReference type="ARBA" id="ARBA00022723"/>
    </source>
</evidence>
<comment type="catalytic activity">
    <reaction evidence="15">
        <text>tetradecanoyl-CoA + H2O = tetradecanoyl-4'-phosphopantetheine + adenosine 3',5'-bisphosphate + 2 H(+)</text>
        <dbReference type="Rhea" id="RHEA:50028"/>
        <dbReference type="ChEBI" id="CHEBI:15377"/>
        <dbReference type="ChEBI" id="CHEBI:15378"/>
        <dbReference type="ChEBI" id="CHEBI:57385"/>
        <dbReference type="ChEBI" id="CHEBI:58343"/>
        <dbReference type="ChEBI" id="CHEBI:132017"/>
    </reaction>
    <physiologicalReaction direction="left-to-right" evidence="15">
        <dbReference type="Rhea" id="RHEA:50029"/>
    </physiologicalReaction>
</comment>
<comment type="catalytic activity">
    <reaction evidence="26">
        <text>hexadecanoyl-CoA + H2O = S-hexadecanoyl-4'-phosphopantetheine + adenosine 3',5'-bisphosphate + 2 H(+)</text>
        <dbReference type="Rhea" id="RHEA:50032"/>
        <dbReference type="ChEBI" id="CHEBI:15377"/>
        <dbReference type="ChEBI" id="CHEBI:15378"/>
        <dbReference type="ChEBI" id="CHEBI:57379"/>
        <dbReference type="ChEBI" id="CHEBI:58343"/>
        <dbReference type="ChEBI" id="CHEBI:132018"/>
    </reaction>
    <physiologicalReaction direction="left-to-right" evidence="26">
        <dbReference type="Rhea" id="RHEA:50033"/>
    </physiologicalReaction>
</comment>
<evidence type="ECO:0000256" key="2">
    <source>
        <dbReference type="ARBA" id="ARBA00001946"/>
    </source>
</evidence>
<evidence type="ECO:0000256" key="23">
    <source>
        <dbReference type="ARBA" id="ARBA00048413"/>
    </source>
</evidence>
<dbReference type="PROSITE" id="PS51462">
    <property type="entry name" value="NUDIX"/>
    <property type="match status" value="1"/>
</dbReference>
<sequence length="382" mass="43943">MNNTLQHWREAATLILAAGLQHGNIIPKMASQMSRNDRRKSTFDYEVLLLKRSQKSGFMPNAFVFPGGVVDVSDFSNDWIHVFQRHVNKPNFGLGVVRQSSSTRSPMFVTDRKKFGSLIPGEVAFRICAIRETFEESGILLVVPESAEFDASQDLMDAYGGEEMAKWREEVQNNPLQFIEMCKELHCVPNIWALHEWGNWLTPPFSKSSRARRFDTAFYIACLQKKPVTVDDQKEMTTFNWWTPQEAIDEYRGQGTWIPPPQFYNLSRLCHFTSLHELHRFSYNRALEGCERWMPVTVHAEDGMVHALPGDELYPEDPDITGQKMYSTNKTIKVLIQEGGRLHRLLHIDGVATFFINLPPKYKHVNPLLTDVSRDPEPKSKI</sequence>
<comment type="catalytic activity">
    <reaction evidence="20">
        <text>(9Z,12Z)-octadecadienoyl-CoA + H2O = S-(9Z,12Z-octadecadienoyl)-4'-phosphopantetheine + adenosine 3',5'-bisphosphate + 2 H(+)</text>
        <dbReference type="Rhea" id="RHEA:67536"/>
        <dbReference type="ChEBI" id="CHEBI:15377"/>
        <dbReference type="ChEBI" id="CHEBI:15378"/>
        <dbReference type="ChEBI" id="CHEBI:57383"/>
        <dbReference type="ChEBI" id="CHEBI:58343"/>
        <dbReference type="ChEBI" id="CHEBI:172387"/>
    </reaction>
    <physiologicalReaction direction="left-to-right" evidence="20">
        <dbReference type="Rhea" id="RHEA:67537"/>
    </physiologicalReaction>
</comment>
<dbReference type="Gene3D" id="3.90.79.10">
    <property type="entry name" value="Nucleoside Triphosphate Pyrophosphohydrolase"/>
    <property type="match status" value="1"/>
</dbReference>
<evidence type="ECO:0000256" key="25">
    <source>
        <dbReference type="ARBA" id="ARBA00048667"/>
    </source>
</evidence>
<comment type="catalytic activity">
    <reaction evidence="16">
        <text>hexanoyl-CoA + H2O = hexanoyl-4'-phosphopantetheine + adenosine 3',5'-bisphosphate + 2 H(+)</text>
        <dbReference type="Rhea" id="RHEA:49980"/>
        <dbReference type="ChEBI" id="CHEBI:15377"/>
        <dbReference type="ChEBI" id="CHEBI:15378"/>
        <dbReference type="ChEBI" id="CHEBI:58343"/>
        <dbReference type="ChEBI" id="CHEBI:62620"/>
        <dbReference type="ChEBI" id="CHEBI:132012"/>
    </reaction>
    <physiologicalReaction direction="left-to-right" evidence="16">
        <dbReference type="Rhea" id="RHEA:49981"/>
    </physiologicalReaction>
</comment>